<dbReference type="InterPro" id="IPR036421">
    <property type="entry name" value="Fe_dep_repressor_sf"/>
</dbReference>
<evidence type="ECO:0000256" key="6">
    <source>
        <dbReference type="ARBA" id="ARBA00023015"/>
    </source>
</evidence>
<dbReference type="PANTHER" id="PTHR33238:SF11">
    <property type="entry name" value="TRANSCRIPTIONAL REGULATOR MNTR"/>
    <property type="match status" value="1"/>
</dbReference>
<organism evidence="13 14">
    <name type="scientific">Staphylococcus piscifermentans</name>
    <dbReference type="NCBI Taxonomy" id="70258"/>
    <lineage>
        <taxon>Bacteria</taxon>
        <taxon>Bacillati</taxon>
        <taxon>Bacillota</taxon>
        <taxon>Bacilli</taxon>
        <taxon>Bacillales</taxon>
        <taxon>Staphylococcaceae</taxon>
        <taxon>Staphylococcus</taxon>
    </lineage>
</organism>
<keyword evidence="7" id="KW-0238">DNA-binding</keyword>
<dbReference type="OrthoDB" id="9791355at2"/>
<sequence length="218" mass="25107">MLTEEKEDYLKAILNNGGATSFVTNKKLSQYLNIKPPSVSEMVNRLEKAGYVTTKPYKGVKLSEEGFNHTLEIIKRHRLLELFLIEILKYTWEEVHQEAEVLEHRVSDLFVERLDELLNYPTTCPHGGVIPRDGKFEEIYNDSLKDFKEGDHLIIRRVRDRTKLLVYLSSKAISIGDEITVESQDDTNRVIAIRKGEDPLIILSYENAAHIFGEKMDA</sequence>
<dbReference type="Proteomes" id="UP000321736">
    <property type="component" value="Unassembled WGS sequence"/>
</dbReference>
<comment type="subcellular location">
    <subcellularLocation>
        <location evidence="1">Cytoplasm</location>
    </subcellularLocation>
</comment>
<gene>
    <name evidence="13" type="ORF">SPI02_21410</name>
</gene>
<dbReference type="GO" id="GO:0046983">
    <property type="term" value="F:protein dimerization activity"/>
    <property type="evidence" value="ECO:0007669"/>
    <property type="project" value="InterPro"/>
</dbReference>
<dbReference type="SMART" id="SM00529">
    <property type="entry name" value="HTH_DTXR"/>
    <property type="match status" value="1"/>
</dbReference>
<comment type="caution">
    <text evidence="13">The sequence shown here is derived from an EMBL/GenBank/DDBJ whole genome shotgun (WGS) entry which is preliminary data.</text>
</comment>
<keyword evidence="10" id="KW-0464">Manganese</keyword>
<feature type="domain" description="HTH dtxR-type" evidence="12">
    <location>
        <begin position="2"/>
        <end position="63"/>
    </location>
</feature>
<dbReference type="PANTHER" id="PTHR33238">
    <property type="entry name" value="IRON (METAL) DEPENDENT REPRESSOR, DTXR FAMILY"/>
    <property type="match status" value="1"/>
</dbReference>
<dbReference type="PROSITE" id="PS50944">
    <property type="entry name" value="HTH_DTXR"/>
    <property type="match status" value="1"/>
</dbReference>
<keyword evidence="4" id="KW-0963">Cytoplasm</keyword>
<evidence type="ECO:0000256" key="3">
    <source>
        <dbReference type="ARBA" id="ARBA00011738"/>
    </source>
</evidence>
<keyword evidence="14" id="KW-1185">Reference proteome</keyword>
<dbReference type="Gene3D" id="1.10.10.10">
    <property type="entry name" value="Winged helix-like DNA-binding domain superfamily/Winged helix DNA-binding domain"/>
    <property type="match status" value="1"/>
</dbReference>
<keyword evidence="9" id="KW-0804">Transcription</keyword>
<dbReference type="FunFam" id="1.10.60.10:FF:000004">
    <property type="entry name" value="DtxR family transcriptional regulator"/>
    <property type="match status" value="1"/>
</dbReference>
<dbReference type="Gene3D" id="1.10.60.10">
    <property type="entry name" value="Iron dependent repressor, metal binding and dimerisation domain"/>
    <property type="match status" value="1"/>
</dbReference>
<evidence type="ECO:0000256" key="4">
    <source>
        <dbReference type="ARBA" id="ARBA00022490"/>
    </source>
</evidence>
<dbReference type="InterPro" id="IPR001367">
    <property type="entry name" value="Fe_dep_repressor"/>
</dbReference>
<dbReference type="InterPro" id="IPR007167">
    <property type="entry name" value="Fe-transptr_FeoA-like"/>
</dbReference>
<comment type="similarity">
    <text evidence="2">Belongs to the DtxR/MntR family.</text>
</comment>
<evidence type="ECO:0000256" key="11">
    <source>
        <dbReference type="ARBA" id="ARBA00032593"/>
    </source>
</evidence>
<dbReference type="Gene3D" id="2.30.30.90">
    <property type="match status" value="1"/>
</dbReference>
<name>A0A239UF49_9STAP</name>
<comment type="subunit">
    <text evidence="3">Homodimer.</text>
</comment>
<dbReference type="EMBL" id="BKAR01000034">
    <property type="protein sequence ID" value="GEP85556.1"/>
    <property type="molecule type" value="Genomic_DNA"/>
</dbReference>
<evidence type="ECO:0000256" key="8">
    <source>
        <dbReference type="ARBA" id="ARBA00023159"/>
    </source>
</evidence>
<dbReference type="InterPro" id="IPR022687">
    <property type="entry name" value="HTH_DTXR"/>
</dbReference>
<evidence type="ECO:0000256" key="1">
    <source>
        <dbReference type="ARBA" id="ARBA00004496"/>
    </source>
</evidence>
<dbReference type="InterPro" id="IPR050536">
    <property type="entry name" value="DtxR_MntR_Metal-Reg"/>
</dbReference>
<keyword evidence="5" id="KW-0678">Repressor</keyword>
<dbReference type="AlphaFoldDB" id="A0A239UF49"/>
<dbReference type="SUPFAM" id="SSF46785">
    <property type="entry name" value="Winged helix' DNA-binding domain"/>
    <property type="match status" value="1"/>
</dbReference>
<dbReference type="Pfam" id="PF02742">
    <property type="entry name" value="Fe_dep_repr_C"/>
    <property type="match status" value="1"/>
</dbReference>
<dbReference type="GO" id="GO:0046914">
    <property type="term" value="F:transition metal ion binding"/>
    <property type="evidence" value="ECO:0007669"/>
    <property type="project" value="InterPro"/>
</dbReference>
<dbReference type="SUPFAM" id="SSF47979">
    <property type="entry name" value="Iron-dependent repressor protein, dimerization domain"/>
    <property type="match status" value="1"/>
</dbReference>
<dbReference type="GO" id="GO:0005737">
    <property type="term" value="C:cytoplasm"/>
    <property type="evidence" value="ECO:0007669"/>
    <property type="project" value="UniProtKB-SubCell"/>
</dbReference>
<reference evidence="13 14" key="1">
    <citation type="submission" date="2019-07" db="EMBL/GenBank/DDBJ databases">
        <title>Whole genome shotgun sequence of Staphylococcus piscifermentans NBRC 109625.</title>
        <authorList>
            <person name="Hosoyama A."/>
            <person name="Uohara A."/>
            <person name="Ohji S."/>
            <person name="Ichikawa N."/>
        </authorList>
    </citation>
    <scope>NUCLEOTIDE SEQUENCE [LARGE SCALE GENOMIC DNA]</scope>
    <source>
        <strain evidence="13 14">NBRC 109625</strain>
    </source>
</reference>
<evidence type="ECO:0000256" key="7">
    <source>
        <dbReference type="ARBA" id="ARBA00023125"/>
    </source>
</evidence>
<dbReference type="InterPro" id="IPR036390">
    <property type="entry name" value="WH_DNA-bd_sf"/>
</dbReference>
<evidence type="ECO:0000256" key="9">
    <source>
        <dbReference type="ARBA" id="ARBA00023163"/>
    </source>
</evidence>
<evidence type="ECO:0000256" key="10">
    <source>
        <dbReference type="ARBA" id="ARBA00023211"/>
    </source>
</evidence>
<protein>
    <recommendedName>
        <fullName evidence="11">Manganese transport regulator</fullName>
    </recommendedName>
</protein>
<dbReference type="Pfam" id="PF04023">
    <property type="entry name" value="FeoA"/>
    <property type="match status" value="1"/>
</dbReference>
<evidence type="ECO:0000313" key="14">
    <source>
        <dbReference type="Proteomes" id="UP000321736"/>
    </source>
</evidence>
<evidence type="ECO:0000313" key="13">
    <source>
        <dbReference type="EMBL" id="GEP85556.1"/>
    </source>
</evidence>
<keyword evidence="6" id="KW-0805">Transcription regulation</keyword>
<dbReference type="RefSeq" id="WP_095106730.1">
    <property type="nucleotide sequence ID" value="NZ_BKAR01000034.1"/>
</dbReference>
<dbReference type="GO" id="GO:0003700">
    <property type="term" value="F:DNA-binding transcription factor activity"/>
    <property type="evidence" value="ECO:0007669"/>
    <property type="project" value="InterPro"/>
</dbReference>
<evidence type="ECO:0000256" key="2">
    <source>
        <dbReference type="ARBA" id="ARBA00007871"/>
    </source>
</evidence>
<dbReference type="InterPro" id="IPR022689">
    <property type="entry name" value="Iron_dep_repressor"/>
</dbReference>
<proteinExistence type="inferred from homology"/>
<dbReference type="Pfam" id="PF01325">
    <property type="entry name" value="Fe_dep_repress"/>
    <property type="match status" value="1"/>
</dbReference>
<evidence type="ECO:0000256" key="5">
    <source>
        <dbReference type="ARBA" id="ARBA00022491"/>
    </source>
</evidence>
<evidence type="ECO:0000259" key="12">
    <source>
        <dbReference type="PROSITE" id="PS50944"/>
    </source>
</evidence>
<accession>A0A239UF49</accession>
<keyword evidence="8" id="KW-0010">Activator</keyword>
<dbReference type="InterPro" id="IPR036388">
    <property type="entry name" value="WH-like_DNA-bd_sf"/>
</dbReference>
<dbReference type="GO" id="GO:0003677">
    <property type="term" value="F:DNA binding"/>
    <property type="evidence" value="ECO:0007669"/>
    <property type="project" value="UniProtKB-KW"/>
</dbReference>
<dbReference type="InterPro" id="IPR038157">
    <property type="entry name" value="FeoA_core_dom"/>
</dbReference>